<protein>
    <submittedName>
        <fullName evidence="1">Uncharacterized protein</fullName>
    </submittedName>
</protein>
<dbReference type="Proteomes" id="UP001516400">
    <property type="component" value="Unassembled WGS sequence"/>
</dbReference>
<organism evidence="1 2">
    <name type="scientific">Cryptolaemus montrouzieri</name>
    <dbReference type="NCBI Taxonomy" id="559131"/>
    <lineage>
        <taxon>Eukaryota</taxon>
        <taxon>Metazoa</taxon>
        <taxon>Ecdysozoa</taxon>
        <taxon>Arthropoda</taxon>
        <taxon>Hexapoda</taxon>
        <taxon>Insecta</taxon>
        <taxon>Pterygota</taxon>
        <taxon>Neoptera</taxon>
        <taxon>Endopterygota</taxon>
        <taxon>Coleoptera</taxon>
        <taxon>Polyphaga</taxon>
        <taxon>Cucujiformia</taxon>
        <taxon>Coccinelloidea</taxon>
        <taxon>Coccinellidae</taxon>
        <taxon>Scymninae</taxon>
        <taxon>Scymnini</taxon>
        <taxon>Cryptolaemus</taxon>
    </lineage>
</organism>
<evidence type="ECO:0000313" key="1">
    <source>
        <dbReference type="EMBL" id="KAL3274408.1"/>
    </source>
</evidence>
<sequence length="342" mass="39963">MNATASSTPSIKKVTTTIHDELTWGMTYRHQNAKKIEIPLQLACSPVSIHRCTIDKVTKKVCMYPPPDEQLSRVKKRCAKKQICVNTTNLHAGKVDILNRCVLNQKQYMKVLAVPNIRCFNKPCRIRKHRCIEDRCSPRIMKLALPTKVQVLGTWKNHQYSLKSEFIQRLHDLLHADNNLNIRDMRYYFKRFDRKKKRKMKIAMKKKMQQEELMDAGWLKDEVRILSRLIVDYFLEEPVLDLSFKQLMISSIIMNFMSGTAAMKHPLSRNSTKTYPLTILEICDKLAVWLDSVVKLVDFQPIDDDEEFPSEIFDYGEEEGEEFYGMMEDYGEEGITQVEGEQ</sequence>
<accession>A0ABD2N6P4</accession>
<evidence type="ECO:0000313" key="2">
    <source>
        <dbReference type="Proteomes" id="UP001516400"/>
    </source>
</evidence>
<gene>
    <name evidence="1" type="ORF">HHI36_015800</name>
</gene>
<keyword evidence="2" id="KW-1185">Reference proteome</keyword>
<reference evidence="1 2" key="1">
    <citation type="journal article" date="2021" name="BMC Biol.">
        <title>Horizontally acquired antibacterial genes associated with adaptive radiation of ladybird beetles.</title>
        <authorList>
            <person name="Li H.S."/>
            <person name="Tang X.F."/>
            <person name="Huang Y.H."/>
            <person name="Xu Z.Y."/>
            <person name="Chen M.L."/>
            <person name="Du X.Y."/>
            <person name="Qiu B.Y."/>
            <person name="Chen P.T."/>
            <person name="Zhang W."/>
            <person name="Slipinski A."/>
            <person name="Escalona H.E."/>
            <person name="Waterhouse R.M."/>
            <person name="Zwick A."/>
            <person name="Pang H."/>
        </authorList>
    </citation>
    <scope>NUCLEOTIDE SEQUENCE [LARGE SCALE GENOMIC DNA]</scope>
    <source>
        <strain evidence="1">SYSU2018</strain>
    </source>
</reference>
<dbReference type="EMBL" id="JABFTP020000062">
    <property type="protein sequence ID" value="KAL3274408.1"/>
    <property type="molecule type" value="Genomic_DNA"/>
</dbReference>
<comment type="caution">
    <text evidence="1">The sequence shown here is derived from an EMBL/GenBank/DDBJ whole genome shotgun (WGS) entry which is preliminary data.</text>
</comment>
<name>A0ABD2N6P4_9CUCU</name>
<proteinExistence type="predicted"/>
<dbReference type="AlphaFoldDB" id="A0ABD2N6P4"/>